<dbReference type="CDD" id="cd22418">
    <property type="entry name" value="KH-I_Vigilin_rpt15"/>
    <property type="match status" value="1"/>
</dbReference>
<evidence type="ECO:0000256" key="1">
    <source>
        <dbReference type="PROSITE-ProRule" id="PRU00117"/>
    </source>
</evidence>
<name>A0AAV8YUX7_9CUCU</name>
<feature type="compositionally biased region" description="Basic and acidic residues" evidence="2">
    <location>
        <begin position="85"/>
        <end position="96"/>
    </location>
</feature>
<keyword evidence="1" id="KW-0694">RNA-binding</keyword>
<dbReference type="InterPro" id="IPR004087">
    <property type="entry name" value="KH_dom"/>
</dbReference>
<protein>
    <recommendedName>
        <fullName evidence="3">K Homology domain-containing protein</fullName>
    </recommendedName>
</protein>
<reference evidence="4" key="1">
    <citation type="journal article" date="2023" name="Insect Mol. Biol.">
        <title>Genome sequencing provides insights into the evolution of gene families encoding plant cell wall-degrading enzymes in longhorned beetles.</title>
        <authorList>
            <person name="Shin N.R."/>
            <person name="Okamura Y."/>
            <person name="Kirsch R."/>
            <person name="Pauchet Y."/>
        </authorList>
    </citation>
    <scope>NUCLEOTIDE SEQUENCE</scope>
    <source>
        <strain evidence="4">AMC_N1</strain>
    </source>
</reference>
<keyword evidence="5" id="KW-1185">Reference proteome</keyword>
<dbReference type="Gene3D" id="3.30.1370.10">
    <property type="entry name" value="K Homology domain, type 1"/>
    <property type="match status" value="1"/>
</dbReference>
<sequence length="232" mass="25995">MSSSGGDLDRLRVHSRLIGSRGRNIRKIMEDYNVDIKFPRNDDPDPNLVIISGQEENVTEARDHLLNLEEEYDGTGAPSSARRRGATDPREAHSEHALQASAQAAPPSRGRDPHNNGFVVQGGPWEQRAPNTASVTEFPSFGGGRNAEELQAPPRLGRPEALDARPSRARLPAPRDVIDVNFVSARVRFESVPPQPSSLTFMLHYVLLFFGSMEFRPWRRGTRSVFFVRDEW</sequence>
<dbReference type="SMART" id="SM00322">
    <property type="entry name" value="KH"/>
    <property type="match status" value="1"/>
</dbReference>
<proteinExistence type="predicted"/>
<evidence type="ECO:0000256" key="2">
    <source>
        <dbReference type="SAM" id="MobiDB-lite"/>
    </source>
</evidence>
<feature type="region of interest" description="Disordered" evidence="2">
    <location>
        <begin position="70"/>
        <end position="160"/>
    </location>
</feature>
<dbReference type="SUPFAM" id="SSF54791">
    <property type="entry name" value="Eukaryotic type KH-domain (KH-domain type I)"/>
    <property type="match status" value="1"/>
</dbReference>
<gene>
    <name evidence="4" type="ORF">NQ318_011437</name>
</gene>
<dbReference type="GO" id="GO:0003723">
    <property type="term" value="F:RNA binding"/>
    <property type="evidence" value="ECO:0007669"/>
    <property type="project" value="UniProtKB-UniRule"/>
</dbReference>
<comment type="caution">
    <text evidence="4">The sequence shown here is derived from an EMBL/GenBank/DDBJ whole genome shotgun (WGS) entry which is preliminary data.</text>
</comment>
<dbReference type="GO" id="GO:0010468">
    <property type="term" value="P:regulation of gene expression"/>
    <property type="evidence" value="ECO:0007669"/>
    <property type="project" value="UniProtKB-ARBA"/>
</dbReference>
<accession>A0AAV8YUX7</accession>
<feature type="compositionally biased region" description="Low complexity" evidence="2">
    <location>
        <begin position="97"/>
        <end position="107"/>
    </location>
</feature>
<dbReference type="PROSITE" id="PS50084">
    <property type="entry name" value="KH_TYPE_1"/>
    <property type="match status" value="1"/>
</dbReference>
<evidence type="ECO:0000313" key="5">
    <source>
        <dbReference type="Proteomes" id="UP001162162"/>
    </source>
</evidence>
<evidence type="ECO:0000259" key="3">
    <source>
        <dbReference type="SMART" id="SM00322"/>
    </source>
</evidence>
<dbReference type="Proteomes" id="UP001162162">
    <property type="component" value="Unassembled WGS sequence"/>
</dbReference>
<dbReference type="AlphaFoldDB" id="A0AAV8YUX7"/>
<dbReference type="EMBL" id="JAPWTK010000045">
    <property type="protein sequence ID" value="KAJ8954742.1"/>
    <property type="molecule type" value="Genomic_DNA"/>
</dbReference>
<dbReference type="InterPro" id="IPR004088">
    <property type="entry name" value="KH_dom_type_1"/>
</dbReference>
<evidence type="ECO:0000313" key="4">
    <source>
        <dbReference type="EMBL" id="KAJ8954742.1"/>
    </source>
</evidence>
<feature type="domain" description="K Homology" evidence="3">
    <location>
        <begin position="5"/>
        <end position="70"/>
    </location>
</feature>
<organism evidence="4 5">
    <name type="scientific">Aromia moschata</name>
    <dbReference type="NCBI Taxonomy" id="1265417"/>
    <lineage>
        <taxon>Eukaryota</taxon>
        <taxon>Metazoa</taxon>
        <taxon>Ecdysozoa</taxon>
        <taxon>Arthropoda</taxon>
        <taxon>Hexapoda</taxon>
        <taxon>Insecta</taxon>
        <taxon>Pterygota</taxon>
        <taxon>Neoptera</taxon>
        <taxon>Endopterygota</taxon>
        <taxon>Coleoptera</taxon>
        <taxon>Polyphaga</taxon>
        <taxon>Cucujiformia</taxon>
        <taxon>Chrysomeloidea</taxon>
        <taxon>Cerambycidae</taxon>
        <taxon>Cerambycinae</taxon>
        <taxon>Callichromatini</taxon>
        <taxon>Aromia</taxon>
    </lineage>
</organism>
<dbReference type="InterPro" id="IPR036612">
    <property type="entry name" value="KH_dom_type_1_sf"/>
</dbReference>
<dbReference type="Pfam" id="PF00013">
    <property type="entry name" value="KH_1"/>
    <property type="match status" value="1"/>
</dbReference>